<dbReference type="GO" id="GO:0003682">
    <property type="term" value="F:chromatin binding"/>
    <property type="evidence" value="ECO:0007669"/>
    <property type="project" value="TreeGrafter"/>
</dbReference>
<evidence type="ECO:0000256" key="4">
    <source>
        <dbReference type="ARBA" id="ARBA00023015"/>
    </source>
</evidence>
<comment type="caution">
    <text evidence="8">The sequence shown here is derived from an EMBL/GenBank/DDBJ whole genome shotgun (WGS) entry which is preliminary data.</text>
</comment>
<proteinExistence type="predicted"/>
<keyword evidence="2" id="KW-0808">Transferase</keyword>
<accession>A0AAD4BWN8</accession>
<evidence type="ECO:0000256" key="5">
    <source>
        <dbReference type="ARBA" id="ARBA00023163"/>
    </source>
</evidence>
<feature type="domain" description="CXC" evidence="7">
    <location>
        <begin position="377"/>
        <end position="489"/>
    </location>
</feature>
<dbReference type="Gene3D" id="2.170.270.10">
    <property type="entry name" value="SET domain"/>
    <property type="match status" value="1"/>
</dbReference>
<name>A0AAD4BWN8_BOLED</name>
<organism evidence="8 9">
    <name type="scientific">Boletus edulis BED1</name>
    <dbReference type="NCBI Taxonomy" id="1328754"/>
    <lineage>
        <taxon>Eukaryota</taxon>
        <taxon>Fungi</taxon>
        <taxon>Dikarya</taxon>
        <taxon>Basidiomycota</taxon>
        <taxon>Agaricomycotina</taxon>
        <taxon>Agaricomycetes</taxon>
        <taxon>Agaricomycetidae</taxon>
        <taxon>Boletales</taxon>
        <taxon>Boletineae</taxon>
        <taxon>Boletaceae</taxon>
        <taxon>Boletoideae</taxon>
        <taxon>Boletus</taxon>
    </lineage>
</organism>
<sequence length="620" mass="69157">MDVPADTDSDSADEQNDVLKTLLEPEVSTSDLVQSVFSQVQTEFTEWNVTHCHQVLTSFTAPSTWRSRLHPDLRSPTLASITAIPNPSLDARPALQGVDFASPLVSQEVYASDGAVIEVSSVKPDIIYLTSSLEPHPPYESCSPLHRSVFHGDDSDNMNFIPYADDNTFHRDNHTFHYDSFSWQDTFDPDLEVIVLEAVYRLLIQHALTHDDIEGCNVLPLKLRSRSGIPGLLSITRRRDRLHWAGNTIPTSYTFPPPTWSEGSDFGNRLKTLNSLFCPNLSCVEPLCSVHGVQYSMSRNPMRSHPPLSHILGEITSPCRNQCFMNDKIKEASPSWGEADLDVFRVISEISPNTTPCDLAQLCLKPCYEVILSTEARTKVEAKSGVLLLEVAVLINDPCHHTGPCNSSTGCPCFKNQSHCQRHCRCSPECIRRWKGCHCSSARSKWGCVTEKCPCVEARRECDPELCMDCSCMWVSPNAPDDTPCRNSQIQRGVQKKLEVKRSSWGLGTFLVEAAKAGDLITEYVGEMVYEPTVESRADLATHRNRCYVFGLNNTLSLDATYAGNLSRFIDHSDEERGTANSQAQVQLVNGDHRIGIFAIRDMEAGSQVLMNYGSQFFVE</sequence>
<keyword evidence="4" id="KW-0805">Transcription regulation</keyword>
<dbReference type="PANTHER" id="PTHR45747">
    <property type="entry name" value="HISTONE-LYSINE N-METHYLTRANSFERASE E(Z)"/>
    <property type="match status" value="1"/>
</dbReference>
<dbReference type="PANTHER" id="PTHR45747:SF4">
    <property type="entry name" value="HISTONE-LYSINE N-METHYLTRANSFERASE E(Z)"/>
    <property type="match status" value="1"/>
</dbReference>
<gene>
    <name evidence="8" type="ORF">L210DRAFT_3663898</name>
</gene>
<feature type="domain" description="SET" evidence="6">
    <location>
        <begin position="496"/>
        <end position="614"/>
    </location>
</feature>
<dbReference type="InterPro" id="IPR033467">
    <property type="entry name" value="Tesmin/TSO1-like_CXC"/>
</dbReference>
<evidence type="ECO:0000259" key="6">
    <source>
        <dbReference type="PROSITE" id="PS50280"/>
    </source>
</evidence>
<dbReference type="InterPro" id="IPR026489">
    <property type="entry name" value="CXC_dom"/>
</dbReference>
<keyword evidence="9" id="KW-1185">Reference proteome</keyword>
<keyword evidence="1" id="KW-0489">Methyltransferase</keyword>
<evidence type="ECO:0000256" key="2">
    <source>
        <dbReference type="ARBA" id="ARBA00022679"/>
    </source>
</evidence>
<dbReference type="Proteomes" id="UP001194468">
    <property type="component" value="Unassembled WGS sequence"/>
</dbReference>
<dbReference type="SMART" id="SM00317">
    <property type="entry name" value="SET"/>
    <property type="match status" value="1"/>
</dbReference>
<dbReference type="PROSITE" id="PS51633">
    <property type="entry name" value="CXC"/>
    <property type="match status" value="1"/>
</dbReference>
<dbReference type="SUPFAM" id="SSF82199">
    <property type="entry name" value="SET domain"/>
    <property type="match status" value="1"/>
</dbReference>
<dbReference type="GO" id="GO:0005634">
    <property type="term" value="C:nucleus"/>
    <property type="evidence" value="ECO:0007669"/>
    <property type="project" value="TreeGrafter"/>
</dbReference>
<dbReference type="AlphaFoldDB" id="A0AAD4BWN8"/>
<reference evidence="8" key="2">
    <citation type="journal article" date="2020" name="Nat. Commun.">
        <title>Large-scale genome sequencing of mycorrhizal fungi provides insights into the early evolution of symbiotic traits.</title>
        <authorList>
            <person name="Miyauchi S."/>
            <person name="Kiss E."/>
            <person name="Kuo A."/>
            <person name="Drula E."/>
            <person name="Kohler A."/>
            <person name="Sanchez-Garcia M."/>
            <person name="Morin E."/>
            <person name="Andreopoulos B."/>
            <person name="Barry K.W."/>
            <person name="Bonito G."/>
            <person name="Buee M."/>
            <person name="Carver A."/>
            <person name="Chen C."/>
            <person name="Cichocki N."/>
            <person name="Clum A."/>
            <person name="Culley D."/>
            <person name="Crous P.W."/>
            <person name="Fauchery L."/>
            <person name="Girlanda M."/>
            <person name="Hayes R.D."/>
            <person name="Keri Z."/>
            <person name="LaButti K."/>
            <person name="Lipzen A."/>
            <person name="Lombard V."/>
            <person name="Magnuson J."/>
            <person name="Maillard F."/>
            <person name="Murat C."/>
            <person name="Nolan M."/>
            <person name="Ohm R.A."/>
            <person name="Pangilinan J."/>
            <person name="Pereira M.F."/>
            <person name="Perotto S."/>
            <person name="Peter M."/>
            <person name="Pfister S."/>
            <person name="Riley R."/>
            <person name="Sitrit Y."/>
            <person name="Stielow J.B."/>
            <person name="Szollosi G."/>
            <person name="Zifcakova L."/>
            <person name="Stursova M."/>
            <person name="Spatafora J.W."/>
            <person name="Tedersoo L."/>
            <person name="Vaario L.M."/>
            <person name="Yamada A."/>
            <person name="Yan M."/>
            <person name="Wang P."/>
            <person name="Xu J."/>
            <person name="Bruns T."/>
            <person name="Baldrian P."/>
            <person name="Vilgalys R."/>
            <person name="Dunand C."/>
            <person name="Henrissat B."/>
            <person name="Grigoriev I.V."/>
            <person name="Hibbett D."/>
            <person name="Nagy L.G."/>
            <person name="Martin F.M."/>
        </authorList>
    </citation>
    <scope>NUCLEOTIDE SEQUENCE</scope>
    <source>
        <strain evidence="8">BED1</strain>
    </source>
</reference>
<dbReference type="InterPro" id="IPR045318">
    <property type="entry name" value="EZH1/2-like"/>
</dbReference>
<dbReference type="InterPro" id="IPR046341">
    <property type="entry name" value="SET_dom_sf"/>
</dbReference>
<evidence type="ECO:0000256" key="1">
    <source>
        <dbReference type="ARBA" id="ARBA00022603"/>
    </source>
</evidence>
<evidence type="ECO:0000313" key="8">
    <source>
        <dbReference type="EMBL" id="KAF8441441.1"/>
    </source>
</evidence>
<dbReference type="PROSITE" id="PS50280">
    <property type="entry name" value="SET"/>
    <property type="match status" value="1"/>
</dbReference>
<dbReference type="SMART" id="SM01114">
    <property type="entry name" value="CXC"/>
    <property type="match status" value="1"/>
</dbReference>
<evidence type="ECO:0008006" key="10">
    <source>
        <dbReference type="Google" id="ProtNLM"/>
    </source>
</evidence>
<evidence type="ECO:0000256" key="3">
    <source>
        <dbReference type="ARBA" id="ARBA00022691"/>
    </source>
</evidence>
<keyword evidence="5" id="KW-0804">Transcription</keyword>
<dbReference type="GO" id="GO:0046976">
    <property type="term" value="F:histone H3K27 methyltransferase activity"/>
    <property type="evidence" value="ECO:0007669"/>
    <property type="project" value="TreeGrafter"/>
</dbReference>
<dbReference type="InterPro" id="IPR001214">
    <property type="entry name" value="SET_dom"/>
</dbReference>
<dbReference type="EMBL" id="WHUW01000010">
    <property type="protein sequence ID" value="KAF8441441.1"/>
    <property type="molecule type" value="Genomic_DNA"/>
</dbReference>
<evidence type="ECO:0000259" key="7">
    <source>
        <dbReference type="PROSITE" id="PS51633"/>
    </source>
</evidence>
<dbReference type="GO" id="GO:0031507">
    <property type="term" value="P:heterochromatin formation"/>
    <property type="evidence" value="ECO:0007669"/>
    <property type="project" value="TreeGrafter"/>
</dbReference>
<evidence type="ECO:0000313" key="9">
    <source>
        <dbReference type="Proteomes" id="UP001194468"/>
    </source>
</evidence>
<reference evidence="8" key="1">
    <citation type="submission" date="2019-10" db="EMBL/GenBank/DDBJ databases">
        <authorList>
            <consortium name="DOE Joint Genome Institute"/>
            <person name="Kuo A."/>
            <person name="Miyauchi S."/>
            <person name="Kiss E."/>
            <person name="Drula E."/>
            <person name="Kohler A."/>
            <person name="Sanchez-Garcia M."/>
            <person name="Andreopoulos B."/>
            <person name="Barry K.W."/>
            <person name="Bonito G."/>
            <person name="Buee M."/>
            <person name="Carver A."/>
            <person name="Chen C."/>
            <person name="Cichocki N."/>
            <person name="Clum A."/>
            <person name="Culley D."/>
            <person name="Crous P.W."/>
            <person name="Fauchery L."/>
            <person name="Girlanda M."/>
            <person name="Hayes R."/>
            <person name="Keri Z."/>
            <person name="LaButti K."/>
            <person name="Lipzen A."/>
            <person name="Lombard V."/>
            <person name="Magnuson J."/>
            <person name="Maillard F."/>
            <person name="Morin E."/>
            <person name="Murat C."/>
            <person name="Nolan M."/>
            <person name="Ohm R."/>
            <person name="Pangilinan J."/>
            <person name="Pereira M."/>
            <person name="Perotto S."/>
            <person name="Peter M."/>
            <person name="Riley R."/>
            <person name="Sitrit Y."/>
            <person name="Stielow B."/>
            <person name="Szollosi G."/>
            <person name="Zifcakova L."/>
            <person name="Stursova M."/>
            <person name="Spatafora J.W."/>
            <person name="Tedersoo L."/>
            <person name="Vaario L.-M."/>
            <person name="Yamada A."/>
            <person name="Yan M."/>
            <person name="Wang P."/>
            <person name="Xu J."/>
            <person name="Bruns T."/>
            <person name="Baldrian P."/>
            <person name="Vilgalys R."/>
            <person name="Henrissat B."/>
            <person name="Grigoriev I.V."/>
            <person name="Hibbett D."/>
            <person name="Nagy L.G."/>
            <person name="Martin F.M."/>
        </authorList>
    </citation>
    <scope>NUCLEOTIDE SEQUENCE</scope>
    <source>
        <strain evidence="8">BED1</strain>
    </source>
</reference>
<keyword evidence="3" id="KW-0949">S-adenosyl-L-methionine</keyword>
<dbReference type="GO" id="GO:0032259">
    <property type="term" value="P:methylation"/>
    <property type="evidence" value="ECO:0007669"/>
    <property type="project" value="UniProtKB-KW"/>
</dbReference>
<dbReference type="Pfam" id="PF00856">
    <property type="entry name" value="SET"/>
    <property type="match status" value="1"/>
</dbReference>
<protein>
    <recommendedName>
        <fullName evidence="10">SET domain-containing protein</fullName>
    </recommendedName>
</protein>